<reference evidence="2" key="1">
    <citation type="submission" date="2014-09" db="EMBL/GenBank/DDBJ databases">
        <authorList>
            <person name="Mudge J."/>
            <person name="Ramaraj T."/>
            <person name="Lindquist I.E."/>
            <person name="Bharti A.K."/>
            <person name="Sundararajan A."/>
            <person name="Cameron C.T."/>
            <person name="Woodward J.E."/>
            <person name="May G.D."/>
            <person name="Brubaker C."/>
            <person name="Broadhvest J."/>
            <person name="Wilkins T.A."/>
        </authorList>
    </citation>
    <scope>NUCLEOTIDE SEQUENCE</scope>
    <source>
        <strain evidence="2">cv. AKA8401</strain>
    </source>
</reference>
<gene>
    <name evidence="1" type="ORF">F383_30443</name>
</gene>
<organism evidence="1 2">
    <name type="scientific">Gossypium arboreum</name>
    <name type="common">Tree cotton</name>
    <name type="synonym">Gossypium nanking</name>
    <dbReference type="NCBI Taxonomy" id="29729"/>
    <lineage>
        <taxon>Eukaryota</taxon>
        <taxon>Viridiplantae</taxon>
        <taxon>Streptophyta</taxon>
        <taxon>Embryophyta</taxon>
        <taxon>Tracheophyta</taxon>
        <taxon>Spermatophyta</taxon>
        <taxon>Magnoliopsida</taxon>
        <taxon>eudicotyledons</taxon>
        <taxon>Gunneridae</taxon>
        <taxon>Pentapetalae</taxon>
        <taxon>rosids</taxon>
        <taxon>malvids</taxon>
        <taxon>Malvales</taxon>
        <taxon>Malvaceae</taxon>
        <taxon>Malvoideae</taxon>
        <taxon>Gossypium</taxon>
    </lineage>
</organism>
<dbReference type="Proteomes" id="UP000032142">
    <property type="component" value="Unassembled WGS sequence"/>
</dbReference>
<name>A0A0B0N2B7_GOSAR</name>
<proteinExistence type="predicted"/>
<keyword evidence="2" id="KW-1185">Reference proteome</keyword>
<dbReference type="AlphaFoldDB" id="A0A0B0N2B7"/>
<evidence type="ECO:0000313" key="2">
    <source>
        <dbReference type="Proteomes" id="UP000032142"/>
    </source>
</evidence>
<accession>A0A0B0N2B7</accession>
<dbReference type="EMBL" id="JRRC01427405">
    <property type="protein sequence ID" value="KHG05286.1"/>
    <property type="molecule type" value="Genomic_DNA"/>
</dbReference>
<protein>
    <submittedName>
        <fullName evidence="1">Uncharacterized protein</fullName>
    </submittedName>
</protein>
<comment type="caution">
    <text evidence="1">The sequence shown here is derived from an EMBL/GenBank/DDBJ whole genome shotgun (WGS) entry which is preliminary data.</text>
</comment>
<sequence length="29" mass="3635">MACDISIRIYEVYMNYVVYDSIWLWIYVI</sequence>
<evidence type="ECO:0000313" key="1">
    <source>
        <dbReference type="EMBL" id="KHG05286.1"/>
    </source>
</evidence>